<evidence type="ECO:0000313" key="8">
    <source>
        <dbReference type="EMBL" id="KAJ3093236.1"/>
    </source>
</evidence>
<dbReference type="InterPro" id="IPR052614">
    <property type="entry name" value="CFAP65"/>
</dbReference>
<dbReference type="InterPro" id="IPR008962">
    <property type="entry name" value="PapD-like_sf"/>
</dbReference>
<dbReference type="GO" id="GO:0005737">
    <property type="term" value="C:cytoplasm"/>
    <property type="evidence" value="ECO:0007669"/>
    <property type="project" value="UniProtKB-SubCell"/>
</dbReference>
<dbReference type="InterPro" id="IPR053879">
    <property type="entry name" value="HYDIN_VesB_CFA65-like_Ig"/>
</dbReference>
<evidence type="ECO:0000256" key="2">
    <source>
        <dbReference type="ARBA" id="ARBA00004496"/>
    </source>
</evidence>
<dbReference type="AlphaFoldDB" id="A0AAD5SSR1"/>
<feature type="domain" description="CFAP65 fourth Ig-like" evidence="7">
    <location>
        <begin position="272"/>
        <end position="363"/>
    </location>
</feature>
<evidence type="ECO:0000259" key="7">
    <source>
        <dbReference type="Pfam" id="PF24507"/>
    </source>
</evidence>
<comment type="caution">
    <text evidence="8">The sequence shown here is derived from an EMBL/GenBank/DDBJ whole genome shotgun (WGS) entry which is preliminary data.</text>
</comment>
<dbReference type="InterPro" id="IPR058536">
    <property type="entry name" value="Ig_CFAP65_4th"/>
</dbReference>
<dbReference type="Gene3D" id="2.60.40.10">
    <property type="entry name" value="Immunoglobulins"/>
    <property type="match status" value="3"/>
</dbReference>
<feature type="domain" description="HYDIN/VesB/CFA65-like Ig-like" evidence="6">
    <location>
        <begin position="165"/>
        <end position="258"/>
    </location>
</feature>
<keyword evidence="5" id="KW-0966">Cell projection</keyword>
<keyword evidence="9" id="KW-1185">Reference proteome</keyword>
<evidence type="ECO:0000256" key="1">
    <source>
        <dbReference type="ARBA" id="ARBA00004138"/>
    </source>
</evidence>
<dbReference type="PANTHER" id="PTHR46127">
    <property type="entry name" value="CILIA- AND FLAGELLA-ASSOCIATED PROTEIN 65"/>
    <property type="match status" value="1"/>
</dbReference>
<protein>
    <recommendedName>
        <fullName evidence="10">MSP domain-containing protein</fullName>
    </recommendedName>
</protein>
<feature type="non-terminal residue" evidence="8">
    <location>
        <position position="491"/>
    </location>
</feature>
<dbReference type="SUPFAM" id="SSF49354">
    <property type="entry name" value="PapD-like"/>
    <property type="match status" value="1"/>
</dbReference>
<evidence type="ECO:0000259" key="6">
    <source>
        <dbReference type="Pfam" id="PF22544"/>
    </source>
</evidence>
<evidence type="ECO:0000313" key="9">
    <source>
        <dbReference type="Proteomes" id="UP001211907"/>
    </source>
</evidence>
<comment type="subcellular location">
    <subcellularLocation>
        <location evidence="1">Cell projection</location>
        <location evidence="1">Cilium</location>
    </subcellularLocation>
    <subcellularLocation>
        <location evidence="2">Cytoplasm</location>
    </subcellularLocation>
</comment>
<proteinExistence type="predicted"/>
<evidence type="ECO:0008006" key="10">
    <source>
        <dbReference type="Google" id="ProtNLM"/>
    </source>
</evidence>
<dbReference type="InterPro" id="IPR013783">
    <property type="entry name" value="Ig-like_fold"/>
</dbReference>
<dbReference type="Proteomes" id="UP001211907">
    <property type="component" value="Unassembled WGS sequence"/>
</dbReference>
<reference evidence="8" key="1">
    <citation type="submission" date="2020-05" db="EMBL/GenBank/DDBJ databases">
        <title>Phylogenomic resolution of chytrid fungi.</title>
        <authorList>
            <person name="Stajich J.E."/>
            <person name="Amses K."/>
            <person name="Simmons R."/>
            <person name="Seto K."/>
            <person name="Myers J."/>
            <person name="Bonds A."/>
            <person name="Quandt C.A."/>
            <person name="Barry K."/>
            <person name="Liu P."/>
            <person name="Grigoriev I."/>
            <person name="Longcore J.E."/>
            <person name="James T.Y."/>
        </authorList>
    </citation>
    <scope>NUCLEOTIDE SEQUENCE</scope>
    <source>
        <strain evidence="8">JEL0513</strain>
    </source>
</reference>
<keyword evidence="3" id="KW-0963">Cytoplasm</keyword>
<keyword evidence="4" id="KW-0969">Cilium</keyword>
<dbReference type="Pfam" id="PF24507">
    <property type="entry name" value="Ig_CFAP65_4th"/>
    <property type="match status" value="1"/>
</dbReference>
<dbReference type="Pfam" id="PF22544">
    <property type="entry name" value="HYDIN_VesB_CFA65-like_Ig"/>
    <property type="match status" value="2"/>
</dbReference>
<feature type="domain" description="HYDIN/VesB/CFA65-like Ig-like" evidence="6">
    <location>
        <begin position="54"/>
        <end position="134"/>
    </location>
</feature>
<dbReference type="GO" id="GO:0005929">
    <property type="term" value="C:cilium"/>
    <property type="evidence" value="ECO:0007669"/>
    <property type="project" value="UniProtKB-SubCell"/>
</dbReference>
<evidence type="ECO:0000256" key="3">
    <source>
        <dbReference type="ARBA" id="ARBA00022490"/>
    </source>
</evidence>
<sequence length="491" mass="55168">MEFPETITLSAGMSWTIPITFRPVAKECYNDVIEFTTSFGKFHLPIKATLPEHQLEYPDSIDFVLCPVKETAKRVFQLQNIGELESAFLWEISKPFKITPKEGILAPGQSINVSIEFKPENASAFTANALCNFGDIDNWERSKVIQPMIVYGIGKYSHLIIEGSAPEFDFGKVSVGARSEKKFVLVNQSSVPANFKIKNAERPADPYFEFSRYCGTVQPNKHVELSVVYSPVSAGMSSTEYFNITTVSGNNIRVTCSGSGIGPDVQLSSNLVNFNDVLAGSSSTRPIYIQNSASISAFYQFLAEPNSTFRIDKPSGIINPNSSIALTVKFTPKEPINYHRRVYCLVEHQDGIYIDFIATCYTEKKRPATFLPKMLFCYKERVKNGLWSYGPEQLEELLKFGKIQCVDGYLKYTDAEENQEISDPFENDSRVSNEFFHENFGAHQAVTLMDTFIDFGSCSIYRMVDYQIIRVANNTKGKMSCVWSLPGEMLG</sequence>
<gene>
    <name evidence="8" type="ORF">HK100_006746</name>
</gene>
<evidence type="ECO:0000256" key="4">
    <source>
        <dbReference type="ARBA" id="ARBA00023069"/>
    </source>
</evidence>
<organism evidence="8 9">
    <name type="scientific">Physocladia obscura</name>
    <dbReference type="NCBI Taxonomy" id="109957"/>
    <lineage>
        <taxon>Eukaryota</taxon>
        <taxon>Fungi</taxon>
        <taxon>Fungi incertae sedis</taxon>
        <taxon>Chytridiomycota</taxon>
        <taxon>Chytridiomycota incertae sedis</taxon>
        <taxon>Chytridiomycetes</taxon>
        <taxon>Chytridiales</taxon>
        <taxon>Chytriomycetaceae</taxon>
        <taxon>Physocladia</taxon>
    </lineage>
</organism>
<dbReference type="PANTHER" id="PTHR46127:SF1">
    <property type="entry name" value="CILIA- AND FLAGELLA-ASSOCIATED PROTEIN 65"/>
    <property type="match status" value="1"/>
</dbReference>
<evidence type="ECO:0000256" key="5">
    <source>
        <dbReference type="ARBA" id="ARBA00023273"/>
    </source>
</evidence>
<dbReference type="EMBL" id="JADGJH010003141">
    <property type="protein sequence ID" value="KAJ3093236.1"/>
    <property type="molecule type" value="Genomic_DNA"/>
</dbReference>
<accession>A0AAD5SSR1</accession>
<name>A0AAD5SSR1_9FUNG</name>